<evidence type="ECO:0000313" key="3">
    <source>
        <dbReference type="Proteomes" id="UP001206483"/>
    </source>
</evidence>
<dbReference type="Proteomes" id="UP001206483">
    <property type="component" value="Unassembled WGS sequence"/>
</dbReference>
<name>A0ABT1J9V6_9ACTN</name>
<feature type="region of interest" description="Disordered" evidence="1">
    <location>
        <begin position="1"/>
        <end position="49"/>
    </location>
</feature>
<proteinExistence type="predicted"/>
<evidence type="ECO:0000256" key="1">
    <source>
        <dbReference type="SAM" id="MobiDB-lite"/>
    </source>
</evidence>
<sequence>MTVINDPRQPTDREGTRLGIQAPLRLHTASSGPHRPAQPPQPPQPAQPGHLAATQLLGLREVVLPAAVLVAADALLEHALASEDAVTRTAAAATRTRLRAALDAV</sequence>
<comment type="caution">
    <text evidence="2">The sequence shown here is derived from an EMBL/GenBank/DDBJ whole genome shotgun (WGS) entry which is preliminary data.</text>
</comment>
<keyword evidence="3" id="KW-1185">Reference proteome</keyword>
<organism evidence="2 3">
    <name type="scientific">Kitasatospora paracochleata</name>
    <dbReference type="NCBI Taxonomy" id="58354"/>
    <lineage>
        <taxon>Bacteria</taxon>
        <taxon>Bacillati</taxon>
        <taxon>Actinomycetota</taxon>
        <taxon>Actinomycetes</taxon>
        <taxon>Kitasatosporales</taxon>
        <taxon>Streptomycetaceae</taxon>
        <taxon>Kitasatospora</taxon>
    </lineage>
</organism>
<reference evidence="2 3" key="1">
    <citation type="submission" date="2022-06" db="EMBL/GenBank/DDBJ databases">
        <title>Sequencing the genomes of 1000 actinobacteria strains.</title>
        <authorList>
            <person name="Klenk H.-P."/>
        </authorList>
    </citation>
    <scope>NUCLEOTIDE SEQUENCE [LARGE SCALE GENOMIC DNA]</scope>
    <source>
        <strain evidence="2 3">DSM 41656</strain>
    </source>
</reference>
<evidence type="ECO:0000313" key="2">
    <source>
        <dbReference type="EMBL" id="MCP2313843.1"/>
    </source>
</evidence>
<dbReference type="EMBL" id="JAMZDX010000007">
    <property type="protein sequence ID" value="MCP2313843.1"/>
    <property type="molecule type" value="Genomic_DNA"/>
</dbReference>
<gene>
    <name evidence="2" type="ORF">FHR36_007042</name>
</gene>
<dbReference type="RefSeq" id="WP_253804028.1">
    <property type="nucleotide sequence ID" value="NZ_BAAAUB010000004.1"/>
</dbReference>
<accession>A0ABT1J9V6</accession>
<feature type="compositionally biased region" description="Pro residues" evidence="1">
    <location>
        <begin position="36"/>
        <end position="46"/>
    </location>
</feature>
<protein>
    <submittedName>
        <fullName evidence="2">Uncharacterized protein</fullName>
    </submittedName>
</protein>